<name>A0A543CRM6_9ACTN</name>
<dbReference type="AlphaFoldDB" id="A0A543CRM6"/>
<sequence length="239" mass="25425">MKPLIAAAAAFVLAAAAAIVLLLGRHGETGPDAFAGTYPLVTAAPTGVPALTWRPTGTLAGPLPAFPGAGSKVTGRIVNRNAGLSFARLAPPWRAKRTGGSSSGLEIDSKTKDYKHFWYASVSVEPLDPKLDVPGAQRLRAAAELTGQAFVRQLYSDDGKRKDLAGAALTVDRHPGWVSAFRMTHTTDLDRVENNQTEVVVAVDTGRRLPAIVEITIPGNQVRLLPDITHVVRSLRVVR</sequence>
<organism evidence="1 2">
    <name type="scientific">Actinoallomurus bryophytorum</name>
    <dbReference type="NCBI Taxonomy" id="1490222"/>
    <lineage>
        <taxon>Bacteria</taxon>
        <taxon>Bacillati</taxon>
        <taxon>Actinomycetota</taxon>
        <taxon>Actinomycetes</taxon>
        <taxon>Streptosporangiales</taxon>
        <taxon>Thermomonosporaceae</taxon>
        <taxon>Actinoallomurus</taxon>
    </lineage>
</organism>
<gene>
    <name evidence="1" type="ORF">FB559_5348</name>
</gene>
<dbReference type="Proteomes" id="UP000316096">
    <property type="component" value="Unassembled WGS sequence"/>
</dbReference>
<protein>
    <submittedName>
        <fullName evidence="1">Uncharacterized protein</fullName>
    </submittedName>
</protein>
<dbReference type="OrthoDB" id="3971500at2"/>
<comment type="caution">
    <text evidence="1">The sequence shown here is derived from an EMBL/GenBank/DDBJ whole genome shotgun (WGS) entry which is preliminary data.</text>
</comment>
<dbReference type="EMBL" id="VFOZ01000001">
    <property type="protein sequence ID" value="TQL99650.1"/>
    <property type="molecule type" value="Genomic_DNA"/>
</dbReference>
<evidence type="ECO:0000313" key="1">
    <source>
        <dbReference type="EMBL" id="TQL99650.1"/>
    </source>
</evidence>
<proteinExistence type="predicted"/>
<reference evidence="1 2" key="1">
    <citation type="submission" date="2019-06" db="EMBL/GenBank/DDBJ databases">
        <title>Sequencing the genomes of 1000 actinobacteria strains.</title>
        <authorList>
            <person name="Klenk H.-P."/>
        </authorList>
    </citation>
    <scope>NUCLEOTIDE SEQUENCE [LARGE SCALE GENOMIC DNA]</scope>
    <source>
        <strain evidence="1 2">DSM 102200</strain>
    </source>
</reference>
<accession>A0A543CRM6</accession>
<evidence type="ECO:0000313" key="2">
    <source>
        <dbReference type="Proteomes" id="UP000316096"/>
    </source>
</evidence>
<keyword evidence="2" id="KW-1185">Reference proteome</keyword>
<dbReference type="RefSeq" id="WP_141958605.1">
    <property type="nucleotide sequence ID" value="NZ_VFOZ01000001.1"/>
</dbReference>